<organism evidence="13 14">
    <name type="scientific">Enhydrobacter aerosaccus</name>
    <dbReference type="NCBI Taxonomy" id="225324"/>
    <lineage>
        <taxon>Bacteria</taxon>
        <taxon>Pseudomonadati</taxon>
        <taxon>Pseudomonadota</taxon>
        <taxon>Alphaproteobacteria</taxon>
        <taxon>Hyphomicrobiales</taxon>
        <taxon>Enhydrobacter</taxon>
    </lineage>
</organism>
<feature type="domain" description="PDZ" evidence="12">
    <location>
        <begin position="130"/>
        <end position="171"/>
    </location>
</feature>
<dbReference type="PROSITE" id="PS50106">
    <property type="entry name" value="PDZ"/>
    <property type="match status" value="1"/>
</dbReference>
<dbReference type="CDD" id="cd06163">
    <property type="entry name" value="S2P-M50_PDZ_RseP-like"/>
    <property type="match status" value="1"/>
</dbReference>
<dbReference type="Pfam" id="PF17820">
    <property type="entry name" value="PDZ_6"/>
    <property type="match status" value="2"/>
</dbReference>
<dbReference type="InterPro" id="IPR036034">
    <property type="entry name" value="PDZ_sf"/>
</dbReference>
<feature type="transmembrane region" description="Helical" evidence="11">
    <location>
        <begin position="380"/>
        <end position="403"/>
    </location>
</feature>
<keyword evidence="14" id="KW-1185">Reference proteome</keyword>
<keyword evidence="9 11" id="KW-0482">Metalloprotease</keyword>
<dbReference type="GO" id="GO:0046872">
    <property type="term" value="F:metal ion binding"/>
    <property type="evidence" value="ECO:0007669"/>
    <property type="project" value="UniProtKB-KW"/>
</dbReference>
<comment type="cofactor">
    <cofactor evidence="1 11">
        <name>Zn(2+)</name>
        <dbReference type="ChEBI" id="CHEBI:29105"/>
    </cofactor>
</comment>
<evidence type="ECO:0000256" key="6">
    <source>
        <dbReference type="ARBA" id="ARBA00022801"/>
    </source>
</evidence>
<dbReference type="Gene3D" id="2.30.42.10">
    <property type="match status" value="2"/>
</dbReference>
<dbReference type="SMART" id="SM00228">
    <property type="entry name" value="PDZ"/>
    <property type="match status" value="2"/>
</dbReference>
<keyword evidence="11" id="KW-0479">Metal-binding</keyword>
<dbReference type="InterPro" id="IPR041489">
    <property type="entry name" value="PDZ_6"/>
</dbReference>
<keyword evidence="7 11" id="KW-0862">Zinc</keyword>
<dbReference type="GO" id="GO:0006508">
    <property type="term" value="P:proteolysis"/>
    <property type="evidence" value="ECO:0007669"/>
    <property type="project" value="UniProtKB-KW"/>
</dbReference>
<dbReference type="InterPro" id="IPR004387">
    <property type="entry name" value="Pept_M50_Zn"/>
</dbReference>
<evidence type="ECO:0000256" key="3">
    <source>
        <dbReference type="ARBA" id="ARBA00007931"/>
    </source>
</evidence>
<dbReference type="EC" id="3.4.24.-" evidence="11"/>
<dbReference type="InterPro" id="IPR001478">
    <property type="entry name" value="PDZ"/>
</dbReference>
<dbReference type="EMBL" id="FUWJ01000001">
    <property type="protein sequence ID" value="SJZ47442.1"/>
    <property type="molecule type" value="Genomic_DNA"/>
</dbReference>
<dbReference type="Proteomes" id="UP000190092">
    <property type="component" value="Unassembled WGS sequence"/>
</dbReference>
<evidence type="ECO:0000256" key="10">
    <source>
        <dbReference type="ARBA" id="ARBA00023136"/>
    </source>
</evidence>
<dbReference type="PANTHER" id="PTHR42837">
    <property type="entry name" value="REGULATOR OF SIGMA-E PROTEASE RSEP"/>
    <property type="match status" value="1"/>
</dbReference>
<evidence type="ECO:0000259" key="12">
    <source>
        <dbReference type="PROSITE" id="PS50106"/>
    </source>
</evidence>
<dbReference type="SUPFAM" id="SSF50156">
    <property type="entry name" value="PDZ domain-like"/>
    <property type="match status" value="2"/>
</dbReference>
<dbReference type="NCBIfam" id="TIGR00054">
    <property type="entry name" value="RIP metalloprotease RseP"/>
    <property type="match status" value="1"/>
</dbReference>
<evidence type="ECO:0000256" key="9">
    <source>
        <dbReference type="ARBA" id="ARBA00023049"/>
    </source>
</evidence>
<reference evidence="14" key="1">
    <citation type="submission" date="2017-02" db="EMBL/GenBank/DDBJ databases">
        <authorList>
            <person name="Varghese N."/>
            <person name="Submissions S."/>
        </authorList>
    </citation>
    <scope>NUCLEOTIDE SEQUENCE [LARGE SCALE GENOMIC DNA]</scope>
    <source>
        <strain evidence="14">ATCC 27094</strain>
    </source>
</reference>
<dbReference type="RefSeq" id="WP_085932888.1">
    <property type="nucleotide sequence ID" value="NZ_FUWJ01000001.1"/>
</dbReference>
<evidence type="ECO:0000256" key="8">
    <source>
        <dbReference type="ARBA" id="ARBA00022989"/>
    </source>
</evidence>
<dbReference type="GO" id="GO:0016020">
    <property type="term" value="C:membrane"/>
    <property type="evidence" value="ECO:0007669"/>
    <property type="project" value="UniProtKB-SubCell"/>
</dbReference>
<dbReference type="Pfam" id="PF02163">
    <property type="entry name" value="Peptidase_M50"/>
    <property type="match status" value="1"/>
</dbReference>
<name>A0A1T4KYC2_9HYPH</name>
<dbReference type="InterPro" id="IPR008915">
    <property type="entry name" value="Peptidase_M50"/>
</dbReference>
<feature type="transmembrane region" description="Helical" evidence="11">
    <location>
        <begin position="433"/>
        <end position="451"/>
    </location>
</feature>
<comment type="subcellular location">
    <subcellularLocation>
        <location evidence="2">Membrane</location>
        <topology evidence="2">Multi-pass membrane protein</topology>
    </subcellularLocation>
</comment>
<keyword evidence="5 11" id="KW-0812">Transmembrane</keyword>
<dbReference type="PANTHER" id="PTHR42837:SF2">
    <property type="entry name" value="MEMBRANE METALLOPROTEASE ARASP2, CHLOROPLASTIC-RELATED"/>
    <property type="match status" value="1"/>
</dbReference>
<evidence type="ECO:0000313" key="14">
    <source>
        <dbReference type="Proteomes" id="UP000190092"/>
    </source>
</evidence>
<keyword evidence="10 11" id="KW-0472">Membrane</keyword>
<dbReference type="CDD" id="cd23081">
    <property type="entry name" value="cpPDZ_EcRseP-like"/>
    <property type="match status" value="1"/>
</dbReference>
<feature type="transmembrane region" description="Helical" evidence="11">
    <location>
        <begin position="106"/>
        <end position="135"/>
    </location>
</feature>
<dbReference type="GO" id="GO:0004222">
    <property type="term" value="F:metalloendopeptidase activity"/>
    <property type="evidence" value="ECO:0007669"/>
    <property type="project" value="InterPro"/>
</dbReference>
<sequence>MHSIVSLFTTYLPYFILVLTLLVFVHEFGHYWVGRRFGIHAEVFSIGFGPELFGWTDRNGTRWKVSMVPLGGYVKFLGDSDGSSALPSNEPLSVEQRKRAFFTQPLYARAAVVLGGPAANILFAIVLLTGVFLVAGEPYSPPIVAVQPDGPAAKAGLRTGDEIVRLDGAGVNRFEDIQDAQFLYLTRPMSVEYRRGNELLRGEIMPQYCERTDRYHNTIRYGDLGIDELIRPVVGGFTADSPAEAAGLKVGDLLLDIDGKPVDYFSRIPELIGGRAGQPVVVEFDRDGQRMQTTVVPQADQVTDCSGATHPVGRLRIRPANVTEFRNHDLFGAAWAGVHHVWNMTTMFYTSMAQIATASRPVDELGGPIRIAKAAGEASYAGWTGILNLVIALSVVLGVFNLLPVPMLDGGHLAMYLYEAIRGRPLGLKAQELGLKVGFALVIGMALVATFNDIKLLLR</sequence>
<proteinExistence type="inferred from homology"/>
<protein>
    <recommendedName>
        <fullName evidence="11">Zinc metalloprotease</fullName>
        <ecNumber evidence="11">3.4.24.-</ecNumber>
    </recommendedName>
</protein>
<dbReference type="AlphaFoldDB" id="A0A1T4KYC2"/>
<keyword evidence="8 11" id="KW-1133">Transmembrane helix</keyword>
<accession>A0A1T4KYC2</accession>
<dbReference type="OrthoDB" id="9782003at2"/>
<feature type="transmembrane region" description="Helical" evidence="11">
    <location>
        <begin position="12"/>
        <end position="33"/>
    </location>
</feature>
<evidence type="ECO:0000256" key="7">
    <source>
        <dbReference type="ARBA" id="ARBA00022833"/>
    </source>
</evidence>
<evidence type="ECO:0000256" key="1">
    <source>
        <dbReference type="ARBA" id="ARBA00001947"/>
    </source>
</evidence>
<keyword evidence="4 13" id="KW-0645">Protease</keyword>
<evidence type="ECO:0000256" key="2">
    <source>
        <dbReference type="ARBA" id="ARBA00004141"/>
    </source>
</evidence>
<evidence type="ECO:0000313" key="13">
    <source>
        <dbReference type="EMBL" id="SJZ47442.1"/>
    </source>
</evidence>
<evidence type="ECO:0000256" key="5">
    <source>
        <dbReference type="ARBA" id="ARBA00022692"/>
    </source>
</evidence>
<evidence type="ECO:0000256" key="4">
    <source>
        <dbReference type="ARBA" id="ARBA00022670"/>
    </source>
</evidence>
<keyword evidence="6 11" id="KW-0378">Hydrolase</keyword>
<gene>
    <name evidence="13" type="ORF">SAMN02745126_01232</name>
</gene>
<comment type="similarity">
    <text evidence="3 11">Belongs to the peptidase M50B family.</text>
</comment>
<evidence type="ECO:0000256" key="11">
    <source>
        <dbReference type="RuleBase" id="RU362031"/>
    </source>
</evidence>
<dbReference type="STRING" id="225324.SAMN02745126_01232"/>